<organism evidence="5">
    <name type="scientific">hydrothermal vent metagenome</name>
    <dbReference type="NCBI Taxonomy" id="652676"/>
    <lineage>
        <taxon>unclassified sequences</taxon>
        <taxon>metagenomes</taxon>
        <taxon>ecological metagenomes</taxon>
    </lineage>
</organism>
<dbReference type="GO" id="GO:0030170">
    <property type="term" value="F:pyridoxal phosphate binding"/>
    <property type="evidence" value="ECO:0007669"/>
    <property type="project" value="InterPro"/>
</dbReference>
<dbReference type="InterPro" id="IPR015421">
    <property type="entry name" value="PyrdxlP-dep_Trfase_major"/>
</dbReference>
<dbReference type="EMBL" id="UOEJ01000143">
    <property type="protein sequence ID" value="VAW01187.1"/>
    <property type="molecule type" value="Genomic_DNA"/>
</dbReference>
<dbReference type="PANTHER" id="PTHR42735">
    <property type="match status" value="1"/>
</dbReference>
<dbReference type="GO" id="GO:0019752">
    <property type="term" value="P:carboxylic acid metabolic process"/>
    <property type="evidence" value="ECO:0007669"/>
    <property type="project" value="InterPro"/>
</dbReference>
<keyword evidence="3" id="KW-0456">Lyase</keyword>
<reference evidence="5" key="1">
    <citation type="submission" date="2018-06" db="EMBL/GenBank/DDBJ databases">
        <authorList>
            <person name="Zhirakovskaya E."/>
        </authorList>
    </citation>
    <scope>NUCLEOTIDE SEQUENCE</scope>
</reference>
<sequence>MDNTDVKKPMSLPRSGMTFEAISAHLGKLEMPEPYAHFARAFRGPEDVQAVGKHAFERFMSDNGFFSLYLPYMQTIEQEVIAMGVSLLHPEPGSTGNFTSGGTESNFSAIHAAREWAKIHKPNVKRPNIVAPFTIHPTFQKGAHYLGMEVITTDLDENGRGIAANIAAAINDDTIMVAASAPSWHYANIDPIPEIAAVAADGGLWMHVDGCVGGYISPFLEKLGQKLTPWDFRVPGVMSISADLHKFGYCQKPASTIFWRDVALQDYHYVAIDDPFLGPYKMAGFAGSRSAGPIFAAWAVLNYLGEDGYLRLARRVLELKEKFTTGVNSIEGLCMWDVDVMPLHFHSEKAPTSAIYQGLLDRGWLMLGLVQPEAITIAADPALSDEAADLFLSHLREVTEGLLAAGGGEKGDIRYG</sequence>
<dbReference type="AlphaFoldDB" id="A0A3B0SJQ6"/>
<dbReference type="PANTHER" id="PTHR42735:SF6">
    <property type="entry name" value="SPHINGOSINE-1-PHOSPHATE LYASE 1"/>
    <property type="match status" value="1"/>
</dbReference>
<keyword evidence="2" id="KW-0663">Pyridoxal phosphate</keyword>
<evidence type="ECO:0000256" key="3">
    <source>
        <dbReference type="ARBA" id="ARBA00023239"/>
    </source>
</evidence>
<name>A0A3B0SJQ6_9ZZZZ</name>
<dbReference type="InterPro" id="IPR002129">
    <property type="entry name" value="PyrdxlP-dep_de-COase"/>
</dbReference>
<protein>
    <recommendedName>
        <fullName evidence="6">Aspartate aminotransferase family protein</fullName>
    </recommendedName>
</protein>
<evidence type="ECO:0000256" key="1">
    <source>
        <dbReference type="ARBA" id="ARBA00001933"/>
    </source>
</evidence>
<comment type="cofactor">
    <cofactor evidence="1">
        <name>pyridoxal 5'-phosphate</name>
        <dbReference type="ChEBI" id="CHEBI:597326"/>
    </cofactor>
</comment>
<evidence type="ECO:0000256" key="4">
    <source>
        <dbReference type="ARBA" id="ARBA00038302"/>
    </source>
</evidence>
<dbReference type="Gene3D" id="3.90.1150.10">
    <property type="entry name" value="Aspartate Aminotransferase, domain 1"/>
    <property type="match status" value="1"/>
</dbReference>
<evidence type="ECO:0000313" key="5">
    <source>
        <dbReference type="EMBL" id="VAW01187.1"/>
    </source>
</evidence>
<gene>
    <name evidence="5" type="ORF">MNBD_ALPHA01-689</name>
</gene>
<evidence type="ECO:0008006" key="6">
    <source>
        <dbReference type="Google" id="ProtNLM"/>
    </source>
</evidence>
<dbReference type="Pfam" id="PF00282">
    <property type="entry name" value="Pyridoxal_deC"/>
    <property type="match status" value="1"/>
</dbReference>
<dbReference type="GO" id="GO:0016830">
    <property type="term" value="F:carbon-carbon lyase activity"/>
    <property type="evidence" value="ECO:0007669"/>
    <property type="project" value="InterPro"/>
</dbReference>
<accession>A0A3B0SJQ6</accession>
<dbReference type="InterPro" id="IPR015422">
    <property type="entry name" value="PyrdxlP-dep_Trfase_small"/>
</dbReference>
<evidence type="ECO:0000256" key="2">
    <source>
        <dbReference type="ARBA" id="ARBA00022898"/>
    </source>
</evidence>
<dbReference type="InterPro" id="IPR015424">
    <property type="entry name" value="PyrdxlP-dep_Trfase"/>
</dbReference>
<dbReference type="InterPro" id="IPR050477">
    <property type="entry name" value="GrpII_AminoAcid_Decarb"/>
</dbReference>
<comment type="similarity">
    <text evidence="4">Belongs to the group II decarboxylase family. Sphingosine-1-phosphate lyase subfamily.</text>
</comment>
<proteinExistence type="inferred from homology"/>
<dbReference type="SUPFAM" id="SSF53383">
    <property type="entry name" value="PLP-dependent transferases"/>
    <property type="match status" value="1"/>
</dbReference>
<dbReference type="Gene3D" id="3.40.640.10">
    <property type="entry name" value="Type I PLP-dependent aspartate aminotransferase-like (Major domain)"/>
    <property type="match status" value="1"/>
</dbReference>